<dbReference type="EMBL" id="KU980965">
    <property type="protein sequence ID" value="ANS71122.1"/>
    <property type="molecule type" value="Genomic_DNA"/>
</dbReference>
<evidence type="ECO:0000256" key="9">
    <source>
        <dbReference type="ARBA" id="ARBA00038856"/>
    </source>
</evidence>
<evidence type="ECO:0000259" key="15">
    <source>
        <dbReference type="Pfam" id="PF01073"/>
    </source>
</evidence>
<evidence type="ECO:0000313" key="17">
    <source>
        <dbReference type="Proteomes" id="UP000203626"/>
    </source>
</evidence>
<keyword evidence="7" id="KW-0511">Multifunctional enzyme</keyword>
<evidence type="ECO:0000256" key="8">
    <source>
        <dbReference type="ARBA" id="ARBA00036501"/>
    </source>
</evidence>
<dbReference type="InterPro" id="IPR050425">
    <property type="entry name" value="NAD(P)_dehydrat-like"/>
</dbReference>
<evidence type="ECO:0000313" key="16">
    <source>
        <dbReference type="EMBL" id="ANS71122.1"/>
    </source>
</evidence>
<keyword evidence="4" id="KW-0520">NAD</keyword>
<keyword evidence="6" id="KW-0755">Steroidogenesis</keyword>
<evidence type="ECO:0000256" key="5">
    <source>
        <dbReference type="ARBA" id="ARBA00023235"/>
    </source>
</evidence>
<dbReference type="GO" id="GO:0006694">
    <property type="term" value="P:steroid biosynthetic process"/>
    <property type="evidence" value="ECO:0007669"/>
    <property type="project" value="UniProtKB-KW"/>
</dbReference>
<evidence type="ECO:0000256" key="1">
    <source>
        <dbReference type="ARBA" id="ARBA00005202"/>
    </source>
</evidence>
<dbReference type="GO" id="GO:0003854">
    <property type="term" value="F:3-beta-hydroxy-Delta5-steroid dehydrogenase (NAD+) activity"/>
    <property type="evidence" value="ECO:0007669"/>
    <property type="project" value="UniProtKB-EC"/>
</dbReference>
<dbReference type="SUPFAM" id="SSF51735">
    <property type="entry name" value="NAD(P)-binding Rossmann-fold domains"/>
    <property type="match status" value="1"/>
</dbReference>
<organism evidence="16 17">
    <name type="scientific">Pteropox virus</name>
    <dbReference type="NCBI Taxonomy" id="1873698"/>
    <lineage>
        <taxon>Viruses</taxon>
        <taxon>Varidnaviria</taxon>
        <taxon>Bamfordvirae</taxon>
        <taxon>Nucleocytoviricota</taxon>
        <taxon>Pokkesviricetes</taxon>
        <taxon>Chitovirales</taxon>
        <taxon>Poxviridae</taxon>
        <taxon>Chordopoxvirinae</taxon>
        <taxon>Pteropopoxvirus</taxon>
        <taxon>Pteropopoxvirus pteropox</taxon>
    </lineage>
</organism>
<dbReference type="KEGG" id="vg:28340365"/>
<evidence type="ECO:0000256" key="12">
    <source>
        <dbReference type="ARBA" id="ARBA00050090"/>
    </source>
</evidence>
<proteinExistence type="inferred from homology"/>
<keyword evidence="5 16" id="KW-0413">Isomerase</keyword>
<evidence type="ECO:0000256" key="10">
    <source>
        <dbReference type="ARBA" id="ARBA00038967"/>
    </source>
</evidence>
<gene>
    <name evidence="16" type="ORF">PTPV-Aus-038</name>
</gene>
<dbReference type="GeneID" id="28340365"/>
<dbReference type="Gene3D" id="3.40.50.720">
    <property type="entry name" value="NAD(P)-binding Rossmann-like Domain"/>
    <property type="match status" value="1"/>
</dbReference>
<dbReference type="EC" id="1.1.1.145" evidence="10"/>
<reference evidence="16 17" key="1">
    <citation type="journal article" date="2016" name="J. Gen. Virol.">
        <title>Genomic characterization of a novel poxvirus from a flying fox: evidence for a new genus?</title>
        <authorList>
            <person name="O'Dea M.A."/>
            <person name="Tu S.L."/>
            <person name="Pang S."/>
            <person name="De Ridder T."/>
            <person name="Jackson B."/>
            <person name="Upton C."/>
        </authorList>
    </citation>
    <scope>NUCLEOTIDE SEQUENCE [LARGE SCALE GENOMIC DNA]</scope>
    <source>
        <strain evidence="16 17">Australia</strain>
    </source>
</reference>
<dbReference type="PANTHER" id="PTHR10366">
    <property type="entry name" value="NAD DEPENDENT EPIMERASE/DEHYDRATASE"/>
    <property type="match status" value="1"/>
</dbReference>
<evidence type="ECO:0000256" key="4">
    <source>
        <dbReference type="ARBA" id="ARBA00023027"/>
    </source>
</evidence>
<dbReference type="InterPro" id="IPR002225">
    <property type="entry name" value="3Beta_OHSteriod_DH/Estase"/>
</dbReference>
<accession>A0A1B1MRD1</accession>
<evidence type="ECO:0000256" key="6">
    <source>
        <dbReference type="ARBA" id="ARBA00023250"/>
    </source>
</evidence>
<dbReference type="PANTHER" id="PTHR10366:SF847">
    <property type="entry name" value="3 BETA-HYDROXYSTEROID DEHYDROGENASE TYPE 7"/>
    <property type="match status" value="1"/>
</dbReference>
<feature type="domain" description="3-beta hydroxysteroid dehydrogenase/isomerase" evidence="15">
    <location>
        <begin position="16"/>
        <end position="289"/>
    </location>
</feature>
<comment type="similarity">
    <text evidence="2 14">Belongs to the 3-beta-HSD family.</text>
</comment>
<name>A0A1B1MRD1_9POXV</name>
<dbReference type="RefSeq" id="YP_009268753.1">
    <property type="nucleotide sequence ID" value="NC_030656.1"/>
</dbReference>
<keyword evidence="3 14" id="KW-0560">Oxidoreductase</keyword>
<sequence>MESYYYSPPRDGLVYLVTGGCGFLGEHIVKMLLERESRLKELRILDIEYKDWLNELVFKFRSVEIVFIKASITDNDIVLNATAGVDLIIHTACIVDVFGKFSDRQIMEVNVTGTKNLLEACITNGVGYFIFTSSMEAVGPNTDREPFIGDEDTAYTVKHPHVYSRSKAEAEKLVLSYNGRAVCGGRFMTTAAIRPTGVYGEGDALTMKSFHQAKKLRNKMYRTISPTVEHSRVYVGNAAWMHVLLAKQMPYKSKIVGGQVYYTYDNSPTGLSYEDFNLLFFKFFGVKLVGETKPVIPHNMLKALAYVNKGIQTCLKPFCKFTPMLNPATLAIATTTFAVKTNKANEHFGYRAVYCWEASQLRTIKWIFNTELLEV</sequence>
<dbReference type="InterPro" id="IPR036291">
    <property type="entry name" value="NAD(P)-bd_dom_sf"/>
</dbReference>
<dbReference type="Pfam" id="PF01073">
    <property type="entry name" value="3Beta_HSD"/>
    <property type="match status" value="1"/>
</dbReference>
<comment type="catalytic activity">
    <reaction evidence="8">
        <text>a 3-oxo-Delta(5)-steroid = a 3-oxo-Delta(4)-steroid</text>
        <dbReference type="Rhea" id="RHEA:14709"/>
        <dbReference type="ChEBI" id="CHEBI:47907"/>
        <dbReference type="ChEBI" id="CHEBI:47909"/>
        <dbReference type="EC" id="5.3.3.1"/>
    </reaction>
</comment>
<comment type="pathway">
    <text evidence="1">Lipid metabolism; steroid biosynthesis.</text>
</comment>
<evidence type="ECO:0000256" key="3">
    <source>
        <dbReference type="ARBA" id="ARBA00023002"/>
    </source>
</evidence>
<dbReference type="Proteomes" id="UP000203626">
    <property type="component" value="Segment"/>
</dbReference>
<keyword evidence="17" id="KW-1185">Reference proteome</keyword>
<evidence type="ECO:0000256" key="2">
    <source>
        <dbReference type="ARBA" id="ARBA00009219"/>
    </source>
</evidence>
<evidence type="ECO:0000256" key="7">
    <source>
        <dbReference type="ARBA" id="ARBA00023268"/>
    </source>
</evidence>
<dbReference type="FunFam" id="3.40.50.720:FF:000495">
    <property type="entry name" value="3 hydroxysteroid dehydrogenase, putative"/>
    <property type="match status" value="1"/>
</dbReference>
<evidence type="ECO:0000256" key="14">
    <source>
        <dbReference type="RuleBase" id="RU004475"/>
    </source>
</evidence>
<comment type="catalytic activity">
    <reaction evidence="12">
        <text>a 3beta-hydroxy-Delta(5)-steroid + NAD(+) = a 3-oxo-Delta(5)-steroid + NADH + H(+)</text>
        <dbReference type="Rhea" id="RHEA:24076"/>
        <dbReference type="ChEBI" id="CHEBI:1722"/>
        <dbReference type="ChEBI" id="CHEBI:15378"/>
        <dbReference type="ChEBI" id="CHEBI:47907"/>
        <dbReference type="ChEBI" id="CHEBI:57540"/>
        <dbReference type="ChEBI" id="CHEBI:57945"/>
        <dbReference type="EC" id="1.1.1.145"/>
    </reaction>
</comment>
<dbReference type="OrthoDB" id="8536at10239"/>
<evidence type="ECO:0000256" key="13">
    <source>
        <dbReference type="ARBA" id="ARBA00060577"/>
    </source>
</evidence>
<protein>
    <recommendedName>
        <fullName evidence="11">3 beta-hydroxysteroid dehydrogenase/Delta 5--&gt;4-isomerase</fullName>
        <ecNumber evidence="10">1.1.1.145</ecNumber>
        <ecNumber evidence="9">5.3.3.1</ecNumber>
    </recommendedName>
</protein>
<dbReference type="EC" id="5.3.3.1" evidence="9"/>
<comment type="pathway">
    <text evidence="13">Steroid biosynthesis.</text>
</comment>
<evidence type="ECO:0000256" key="11">
    <source>
        <dbReference type="ARBA" id="ARBA00039803"/>
    </source>
</evidence>
<dbReference type="GO" id="GO:0004769">
    <property type="term" value="F:steroid Delta-isomerase activity"/>
    <property type="evidence" value="ECO:0007669"/>
    <property type="project" value="UniProtKB-EC"/>
</dbReference>